<dbReference type="GO" id="GO:0006508">
    <property type="term" value="P:proteolysis"/>
    <property type="evidence" value="ECO:0007669"/>
    <property type="project" value="UniProtKB-KW"/>
</dbReference>
<evidence type="ECO:0000256" key="1">
    <source>
        <dbReference type="ARBA" id="ARBA00022645"/>
    </source>
</evidence>
<dbReference type="PANTHER" id="PTHR11802:SF3">
    <property type="entry name" value="RETINOID-INDUCIBLE SERINE CARBOXYPEPTIDASE"/>
    <property type="match status" value="1"/>
</dbReference>
<evidence type="ECO:0000256" key="6">
    <source>
        <dbReference type="SAM" id="SignalP"/>
    </source>
</evidence>
<feature type="chain" id="PRO_5036885866" evidence="6">
    <location>
        <begin position="19"/>
        <end position="498"/>
    </location>
</feature>
<keyword evidence="4" id="KW-0378">Hydrolase</keyword>
<protein>
    <submittedName>
        <fullName evidence="7">Peptidase S10</fullName>
    </submittedName>
</protein>
<dbReference type="InterPro" id="IPR029058">
    <property type="entry name" value="AB_hydrolase_fold"/>
</dbReference>
<sequence length="498" mass="55975">MKNIVTAFLLLVCFFAAAQKNDNTNVKELVPAGVHVTVAKGSVTVNNTVLNYTAHSGYLDLKNDTGKLMAKIFFTYYKKDNSTGKRPITFAFNGGPGSSSVWLHMGGLGPKRVALKDDGTATAPPYTVINNEYTWLDKTDIVFIDPVSTGFSEAASGEKADQFHGYVEDISSVAAFIRDFLSRYERWGSPKFLAGESYGTTRAAGLSQYLQDNFRIYFNGIFLISPVLNFGSSDYYQGHDLPRALYLPSYTAAAWYHKKLLPALQGDLQKALKEAEAFAMGEYATALLKGSLLTEAEKENIAAKMSYYTGLDKNYCLQANLRVDENRFYKELRRRDGLTIGRLDARFTGRDIDDAGEYVSYDPSFTNIDGPFTSAINDYFQKDLKLAEEKAYNIFGNVYPWNYSNVQNRFLNVAESLRDAMTKNPALKVYVGSGYFDFATPYFIAGFDLAHMFLRPEVQANIKHYFYHAGHMYYINKPDLVQFKKDTDAFFDWALAAP</sequence>
<comment type="caution">
    <text evidence="7">The sequence shown here is derived from an EMBL/GenBank/DDBJ whole genome shotgun (WGS) entry which is preliminary data.</text>
</comment>
<keyword evidence="5" id="KW-0325">Glycoprotein</keyword>
<feature type="signal peptide" evidence="6">
    <location>
        <begin position="1"/>
        <end position="18"/>
    </location>
</feature>
<gene>
    <name evidence="7" type="ORF">I5907_09470</name>
</gene>
<accession>A0A931E6P6</accession>
<reference evidence="7" key="1">
    <citation type="submission" date="2020-11" db="EMBL/GenBank/DDBJ databases">
        <title>Bacterial whole genome sequence for Panacibacter sp. DH6.</title>
        <authorList>
            <person name="Le V."/>
            <person name="Ko S."/>
            <person name="Ahn C.-Y."/>
            <person name="Oh H.-M."/>
        </authorList>
    </citation>
    <scope>NUCLEOTIDE SEQUENCE</scope>
    <source>
        <strain evidence="7">DH6</strain>
    </source>
</reference>
<dbReference type="GO" id="GO:0004185">
    <property type="term" value="F:serine-type carboxypeptidase activity"/>
    <property type="evidence" value="ECO:0007669"/>
    <property type="project" value="InterPro"/>
</dbReference>
<keyword evidence="1" id="KW-0121">Carboxypeptidase</keyword>
<dbReference type="InterPro" id="IPR001563">
    <property type="entry name" value="Peptidase_S10"/>
</dbReference>
<dbReference type="Gene3D" id="3.40.50.1820">
    <property type="entry name" value="alpha/beta hydrolase"/>
    <property type="match status" value="1"/>
</dbReference>
<dbReference type="RefSeq" id="WP_196990470.1">
    <property type="nucleotide sequence ID" value="NZ_JADWYR010000001.1"/>
</dbReference>
<evidence type="ECO:0000313" key="7">
    <source>
        <dbReference type="EMBL" id="MBG9376461.1"/>
    </source>
</evidence>
<evidence type="ECO:0000256" key="5">
    <source>
        <dbReference type="ARBA" id="ARBA00023180"/>
    </source>
</evidence>
<organism evidence="7 8">
    <name type="scientific">Panacibacter microcysteis</name>
    <dbReference type="NCBI Taxonomy" id="2793269"/>
    <lineage>
        <taxon>Bacteria</taxon>
        <taxon>Pseudomonadati</taxon>
        <taxon>Bacteroidota</taxon>
        <taxon>Chitinophagia</taxon>
        <taxon>Chitinophagales</taxon>
        <taxon>Chitinophagaceae</taxon>
        <taxon>Panacibacter</taxon>
    </lineage>
</organism>
<dbReference type="Pfam" id="PF00450">
    <property type="entry name" value="Peptidase_S10"/>
    <property type="match status" value="1"/>
</dbReference>
<evidence type="ECO:0000256" key="2">
    <source>
        <dbReference type="ARBA" id="ARBA00022670"/>
    </source>
</evidence>
<proteinExistence type="predicted"/>
<keyword evidence="2" id="KW-0645">Protease</keyword>
<evidence type="ECO:0000313" key="8">
    <source>
        <dbReference type="Proteomes" id="UP000628448"/>
    </source>
</evidence>
<dbReference type="PANTHER" id="PTHR11802">
    <property type="entry name" value="SERINE PROTEASE FAMILY S10 SERINE CARBOXYPEPTIDASE"/>
    <property type="match status" value="1"/>
</dbReference>
<dbReference type="SUPFAM" id="SSF53474">
    <property type="entry name" value="alpha/beta-Hydrolases"/>
    <property type="match status" value="1"/>
</dbReference>
<dbReference type="Proteomes" id="UP000628448">
    <property type="component" value="Unassembled WGS sequence"/>
</dbReference>
<dbReference type="AlphaFoldDB" id="A0A931E6P6"/>
<keyword evidence="3 6" id="KW-0732">Signal</keyword>
<name>A0A931E6P6_9BACT</name>
<dbReference type="EMBL" id="JADWYR010000001">
    <property type="protein sequence ID" value="MBG9376461.1"/>
    <property type="molecule type" value="Genomic_DNA"/>
</dbReference>
<evidence type="ECO:0000256" key="4">
    <source>
        <dbReference type="ARBA" id="ARBA00022801"/>
    </source>
</evidence>
<evidence type="ECO:0000256" key="3">
    <source>
        <dbReference type="ARBA" id="ARBA00022729"/>
    </source>
</evidence>
<keyword evidence="8" id="KW-1185">Reference proteome</keyword>